<keyword evidence="1" id="KW-0812">Transmembrane</keyword>
<dbReference type="AlphaFoldDB" id="A0A1E5H1H7"/>
<organism evidence="2 3">
    <name type="scientific">Enterococcus termitis</name>
    <dbReference type="NCBI Taxonomy" id="332950"/>
    <lineage>
        <taxon>Bacteria</taxon>
        <taxon>Bacillati</taxon>
        <taxon>Bacillota</taxon>
        <taxon>Bacilli</taxon>
        <taxon>Lactobacillales</taxon>
        <taxon>Enterococcaceae</taxon>
        <taxon>Enterococcus</taxon>
    </lineage>
</organism>
<evidence type="ECO:0000256" key="1">
    <source>
        <dbReference type="SAM" id="Phobius"/>
    </source>
</evidence>
<dbReference type="Gene3D" id="1.20.1280.290">
    <property type="match status" value="1"/>
</dbReference>
<keyword evidence="1" id="KW-0472">Membrane</keyword>
<gene>
    <name evidence="2" type="ORF">BCR25_15855</name>
</gene>
<dbReference type="Proteomes" id="UP000095094">
    <property type="component" value="Unassembled WGS sequence"/>
</dbReference>
<sequence length="175" mass="20945">MIKSIFLQEFLEWLLLVLGITGNVTSIILWIPQAKQIWLNRHDPKALRIISIGTQKLVALNTLVWCSYGLLKHDFWLPIATIFILPCALLTIYWKKKAVNKERETEENEPSTWFSFAAYCRLNEQDKERCLEAMYNTDFIKLVHKESLNWESYESMSELDRMYWDKELWCEKYEK</sequence>
<keyword evidence="1" id="KW-1133">Transmembrane helix</keyword>
<reference evidence="3" key="1">
    <citation type="submission" date="2016-09" db="EMBL/GenBank/DDBJ databases">
        <authorList>
            <person name="Gulvik C.A."/>
        </authorList>
    </citation>
    <scope>NUCLEOTIDE SEQUENCE [LARGE SCALE GENOMIC DNA]</scope>
    <source>
        <strain evidence="3">LMG 8895</strain>
    </source>
</reference>
<keyword evidence="3" id="KW-1185">Reference proteome</keyword>
<dbReference type="EMBL" id="MIJY01000005">
    <property type="protein sequence ID" value="OEG18675.1"/>
    <property type="molecule type" value="Genomic_DNA"/>
</dbReference>
<feature type="transmembrane region" description="Helical" evidence="1">
    <location>
        <begin position="75"/>
        <end position="94"/>
    </location>
</feature>
<name>A0A1E5H1H7_9ENTE</name>
<feature type="transmembrane region" description="Helical" evidence="1">
    <location>
        <begin position="12"/>
        <end position="31"/>
    </location>
</feature>
<dbReference type="OrthoDB" id="9794653at2"/>
<protein>
    <submittedName>
        <fullName evidence="2">Uncharacterized protein</fullName>
    </submittedName>
</protein>
<accession>A0A1E5H1H7</accession>
<dbReference type="RefSeq" id="WP_069662524.1">
    <property type="nucleotide sequence ID" value="NZ_JBHUJJ010000002.1"/>
</dbReference>
<comment type="caution">
    <text evidence="2">The sequence shown here is derived from an EMBL/GenBank/DDBJ whole genome shotgun (WGS) entry which is preliminary data.</text>
</comment>
<evidence type="ECO:0000313" key="2">
    <source>
        <dbReference type="EMBL" id="OEG18675.1"/>
    </source>
</evidence>
<evidence type="ECO:0000313" key="3">
    <source>
        <dbReference type="Proteomes" id="UP000095094"/>
    </source>
</evidence>
<proteinExistence type="predicted"/>